<dbReference type="Proteomes" id="UP001472677">
    <property type="component" value="Unassembled WGS sequence"/>
</dbReference>
<evidence type="ECO:0000313" key="1">
    <source>
        <dbReference type="EMBL" id="KAK8535511.1"/>
    </source>
</evidence>
<reference evidence="1 2" key="1">
    <citation type="journal article" date="2024" name="G3 (Bethesda)">
        <title>Genome assembly of Hibiscus sabdariffa L. provides insights into metabolisms of medicinal natural products.</title>
        <authorList>
            <person name="Kim T."/>
        </authorList>
    </citation>
    <scope>NUCLEOTIDE SEQUENCE [LARGE SCALE GENOMIC DNA]</scope>
    <source>
        <strain evidence="1">TK-2024</strain>
        <tissue evidence="1">Old leaves</tissue>
    </source>
</reference>
<gene>
    <name evidence="1" type="ORF">V6N12_057027</name>
</gene>
<organism evidence="1 2">
    <name type="scientific">Hibiscus sabdariffa</name>
    <name type="common">roselle</name>
    <dbReference type="NCBI Taxonomy" id="183260"/>
    <lineage>
        <taxon>Eukaryota</taxon>
        <taxon>Viridiplantae</taxon>
        <taxon>Streptophyta</taxon>
        <taxon>Embryophyta</taxon>
        <taxon>Tracheophyta</taxon>
        <taxon>Spermatophyta</taxon>
        <taxon>Magnoliopsida</taxon>
        <taxon>eudicotyledons</taxon>
        <taxon>Gunneridae</taxon>
        <taxon>Pentapetalae</taxon>
        <taxon>rosids</taxon>
        <taxon>malvids</taxon>
        <taxon>Malvales</taxon>
        <taxon>Malvaceae</taxon>
        <taxon>Malvoideae</taxon>
        <taxon>Hibiscus</taxon>
    </lineage>
</organism>
<dbReference type="EMBL" id="JBBPBM010000030">
    <property type="protein sequence ID" value="KAK8535511.1"/>
    <property type="molecule type" value="Genomic_DNA"/>
</dbReference>
<accession>A0ABR2DD49</accession>
<proteinExistence type="predicted"/>
<name>A0ABR2DD49_9ROSI</name>
<keyword evidence="2" id="KW-1185">Reference proteome</keyword>
<protein>
    <submittedName>
        <fullName evidence="1">Uncharacterized protein</fullName>
    </submittedName>
</protein>
<evidence type="ECO:0000313" key="2">
    <source>
        <dbReference type="Proteomes" id="UP001472677"/>
    </source>
</evidence>
<comment type="caution">
    <text evidence="1">The sequence shown here is derived from an EMBL/GenBank/DDBJ whole genome shotgun (WGS) entry which is preliminary data.</text>
</comment>
<sequence>MTHLAGKLREKRENNSWSITKGTIDQDVQAGCLTPELPWGYKFSVENSNHSKWCIPYITRTGTCRSALTNLTEIAFLKWELTILPREIEGCWALITLCFEPIVERIGCSTLCLPKGSLLDPGAPPWGLKKEGDKGGHTRGCIVGLPESGSCGSDRSRGCSVDFS</sequence>